<dbReference type="EMBL" id="CZAY01000023">
    <property type="protein sequence ID" value="CUQ06989.1"/>
    <property type="molecule type" value="Genomic_DNA"/>
</dbReference>
<dbReference type="EMBL" id="WWSC01000004">
    <property type="protein sequence ID" value="MZK41080.1"/>
    <property type="molecule type" value="Genomic_DNA"/>
</dbReference>
<keyword evidence="8" id="KW-1003">Cell membrane</keyword>
<organism evidence="15 26">
    <name type="scientific">Dorea longicatena</name>
    <dbReference type="NCBI Taxonomy" id="88431"/>
    <lineage>
        <taxon>Bacteria</taxon>
        <taxon>Bacillati</taxon>
        <taxon>Bacillota</taxon>
        <taxon>Clostridia</taxon>
        <taxon>Lachnospirales</taxon>
        <taxon>Lachnospiraceae</taxon>
        <taxon>Dorea</taxon>
    </lineage>
</organism>
<comment type="subunit">
    <text evidence="8 9">F-type ATPases have 2 components, CF(1) - the catalytic core - and CF(0) - the membrane proton channel. CF(1) has five subunits: alpha(3), beta(3), gamma(1), delta(1), epsilon(1). CF(0) has three main subunits: a, b and c.</text>
</comment>
<evidence type="ECO:0000259" key="10">
    <source>
        <dbReference type="Pfam" id="PF00401"/>
    </source>
</evidence>
<comment type="similarity">
    <text evidence="2 8 9">Belongs to the ATPase epsilon chain family.</text>
</comment>
<dbReference type="PANTHER" id="PTHR13822">
    <property type="entry name" value="ATP SYNTHASE DELTA/EPSILON CHAIN"/>
    <property type="match status" value="1"/>
</dbReference>
<evidence type="ECO:0000313" key="34">
    <source>
        <dbReference type="Proteomes" id="UP000472916"/>
    </source>
</evidence>
<dbReference type="Proteomes" id="UP000449249">
    <property type="component" value="Unassembled WGS sequence"/>
</dbReference>
<evidence type="ECO:0000313" key="27">
    <source>
        <dbReference type="Proteomes" id="UP000095597"/>
    </source>
</evidence>
<dbReference type="GeneID" id="96230006"/>
<dbReference type="SUPFAM" id="SSF51344">
    <property type="entry name" value="Epsilon subunit of F1F0-ATP synthase N-terminal domain"/>
    <property type="match status" value="1"/>
</dbReference>
<reference evidence="23 31" key="4">
    <citation type="submission" date="2019-07" db="EMBL/GenBank/DDBJ databases">
        <authorList>
            <person name="Hibberd C M."/>
            <person name="Gehrig L. J."/>
            <person name="Chang H.-W."/>
            <person name="Venkatesh S."/>
        </authorList>
    </citation>
    <scope>NUCLEOTIDE SEQUENCE [LARGE SCALE GENOMIC DNA]</scope>
    <source>
        <strain evidence="23">Dorea_longicatena_SSTS_Bg7063</strain>
    </source>
</reference>
<evidence type="ECO:0000256" key="1">
    <source>
        <dbReference type="ARBA" id="ARBA00004202"/>
    </source>
</evidence>
<keyword evidence="6 8" id="KW-0139">CF(1)</keyword>
<comment type="subcellular location">
    <subcellularLocation>
        <location evidence="1 8">Cell membrane</location>
        <topology evidence="1 8">Peripheral membrane protein</topology>
    </subcellularLocation>
</comment>
<evidence type="ECO:0000256" key="9">
    <source>
        <dbReference type="RuleBase" id="RU003656"/>
    </source>
</evidence>
<dbReference type="GO" id="GO:0046933">
    <property type="term" value="F:proton-transporting ATP synthase activity, rotational mechanism"/>
    <property type="evidence" value="ECO:0007669"/>
    <property type="project" value="UniProtKB-UniRule"/>
</dbReference>
<evidence type="ECO:0000313" key="31">
    <source>
        <dbReference type="Proteomes" id="UP000398619"/>
    </source>
</evidence>
<evidence type="ECO:0000313" key="12">
    <source>
        <dbReference type="EMBL" id="CUM92946.1"/>
    </source>
</evidence>
<dbReference type="Proteomes" id="UP000095485">
    <property type="component" value="Unassembled WGS sequence"/>
</dbReference>
<keyword evidence="5 8" id="KW-0472">Membrane</keyword>
<dbReference type="Gene3D" id="1.20.5.440">
    <property type="entry name" value="ATP synthase delta/epsilon subunit, C-terminal domain"/>
    <property type="match status" value="1"/>
</dbReference>
<evidence type="ECO:0000256" key="7">
    <source>
        <dbReference type="ARBA" id="ARBA00023310"/>
    </source>
</evidence>
<dbReference type="GO" id="GO:0005524">
    <property type="term" value="F:ATP binding"/>
    <property type="evidence" value="ECO:0007669"/>
    <property type="project" value="UniProtKB-UniRule"/>
</dbReference>
<dbReference type="EMBL" id="QSVN01000003">
    <property type="protein sequence ID" value="RGO33878.1"/>
    <property type="molecule type" value="Genomic_DNA"/>
</dbReference>
<keyword evidence="4 8" id="KW-0406">Ion transport</keyword>
<feature type="domain" description="ATP synthase F1 complex delta/epsilon subunit N-terminal" evidence="11">
    <location>
        <begin position="4"/>
        <end position="83"/>
    </location>
</feature>
<keyword evidence="8" id="KW-0375">Hydrogen ion transport</keyword>
<dbReference type="STRING" id="88431.ERS852423_01380"/>
<dbReference type="Proteomes" id="UP000095439">
    <property type="component" value="Unassembled WGS sequence"/>
</dbReference>
<evidence type="ECO:0000313" key="22">
    <source>
        <dbReference type="EMBL" id="RHG24041.1"/>
    </source>
</evidence>
<dbReference type="Proteomes" id="UP000284112">
    <property type="component" value="Unassembled WGS sequence"/>
</dbReference>
<dbReference type="Proteomes" id="UP000284095">
    <property type="component" value="Unassembled WGS sequence"/>
</dbReference>
<evidence type="ECO:0000256" key="6">
    <source>
        <dbReference type="ARBA" id="ARBA00023196"/>
    </source>
</evidence>
<dbReference type="EMBL" id="QRHW01000002">
    <property type="protein sequence ID" value="RHG11042.1"/>
    <property type="molecule type" value="Genomic_DNA"/>
</dbReference>
<dbReference type="Proteomes" id="UP000095597">
    <property type="component" value="Unassembled WGS sequence"/>
</dbReference>
<dbReference type="EMBL" id="CYYY01000005">
    <property type="protein sequence ID" value="CUN76441.1"/>
    <property type="molecule type" value="Genomic_DNA"/>
</dbReference>
<dbReference type="EMBL" id="WWSH01000006">
    <property type="protein sequence ID" value="MZK10508.1"/>
    <property type="molecule type" value="Genomic_DNA"/>
</dbReference>
<evidence type="ECO:0000313" key="18">
    <source>
        <dbReference type="EMBL" id="MZK41080.1"/>
    </source>
</evidence>
<reference evidence="19" key="6">
    <citation type="submission" date="2020-02" db="EMBL/GenBank/DDBJ databases">
        <authorList>
            <person name="Littmann E."/>
            <person name="Sorbara M."/>
        </authorList>
    </citation>
    <scope>NUCLEOTIDE SEQUENCE</scope>
    <source>
        <strain evidence="19">MSK.10.16</strain>
    </source>
</reference>
<evidence type="ECO:0000313" key="24">
    <source>
        <dbReference type="Proteomes" id="UP000095380"/>
    </source>
</evidence>
<dbReference type="InterPro" id="IPR001469">
    <property type="entry name" value="ATP_synth_F1_dsu/esu"/>
</dbReference>
<dbReference type="CDD" id="cd12152">
    <property type="entry name" value="F1-ATPase_delta"/>
    <property type="match status" value="1"/>
</dbReference>
<dbReference type="PANTHER" id="PTHR13822:SF10">
    <property type="entry name" value="ATP SYNTHASE EPSILON CHAIN, CHLOROPLASTIC"/>
    <property type="match status" value="1"/>
</dbReference>
<dbReference type="Proteomes" id="UP000095380">
    <property type="component" value="Unassembled WGS sequence"/>
</dbReference>
<evidence type="ECO:0000313" key="29">
    <source>
        <dbReference type="Proteomes" id="UP000284095"/>
    </source>
</evidence>
<keyword evidence="7 8" id="KW-0066">ATP synthesis</keyword>
<dbReference type="GO" id="GO:0005886">
    <property type="term" value="C:plasma membrane"/>
    <property type="evidence" value="ECO:0007669"/>
    <property type="project" value="UniProtKB-SubCell"/>
</dbReference>
<dbReference type="Gene3D" id="2.60.15.10">
    <property type="entry name" value="F0F1 ATP synthase delta/epsilon subunit, N-terminal"/>
    <property type="match status" value="1"/>
</dbReference>
<dbReference type="OrthoDB" id="9804110at2"/>
<dbReference type="HAMAP" id="MF_00530">
    <property type="entry name" value="ATP_synth_epsil_bac"/>
    <property type="match status" value="1"/>
</dbReference>
<keyword evidence="3 8" id="KW-0813">Transport</keyword>
<dbReference type="InterPro" id="IPR020547">
    <property type="entry name" value="ATP_synth_F1_esu_C"/>
</dbReference>
<gene>
    <name evidence="8 15" type="primary">atpC</name>
    <name evidence="23" type="ORF">DLSSTS7063_01496</name>
    <name evidence="22" type="ORF">DW265_10925</name>
    <name evidence="21" type="ORF">DW641_02125</name>
    <name evidence="20" type="ORF">DXB16_04650</name>
    <name evidence="14" type="ORF">ERS852408_01063</name>
    <name evidence="13" type="ORF">ERS852423_01380</name>
    <name evidence="15" type="ORF">ERS852526_02731</name>
    <name evidence="12" type="ORF">ERS852573_01181</name>
    <name evidence="19" type="ORF">G4332_04950</name>
    <name evidence="18" type="ORF">GT528_05010</name>
    <name evidence="17" type="ORF">GT565_05285</name>
    <name evidence="16" type="ORF">GT576_09160</name>
</gene>
<evidence type="ECO:0000313" key="21">
    <source>
        <dbReference type="EMBL" id="RHG11042.1"/>
    </source>
</evidence>
<reference evidence="28 29" key="2">
    <citation type="submission" date="2018-08" db="EMBL/GenBank/DDBJ databases">
        <title>A genome reference for cultivated species of the human gut microbiota.</title>
        <authorList>
            <person name="Zou Y."/>
            <person name="Xue W."/>
            <person name="Luo G."/>
        </authorList>
    </citation>
    <scope>NUCLEOTIDE SEQUENCE [LARGE SCALE GENOMIC DNA]</scope>
    <source>
        <strain evidence="22 29">AM22-22</strain>
        <strain evidence="21 30">AM23-13</strain>
        <strain evidence="20 28">OM02-16</strain>
    </source>
</reference>
<dbReference type="Pfam" id="PF02823">
    <property type="entry name" value="ATP-synt_DE_N"/>
    <property type="match status" value="1"/>
</dbReference>
<dbReference type="EMBL" id="CABHNM010000033">
    <property type="protein sequence ID" value="VUX05129.1"/>
    <property type="molecule type" value="Genomic_DNA"/>
</dbReference>
<evidence type="ECO:0000256" key="5">
    <source>
        <dbReference type="ARBA" id="ARBA00023136"/>
    </source>
</evidence>
<sequence length="138" mass="15703">MSTFSLKIISTDKVFYDGKCEYLVIPTIDGEKGILAHHENMVIAVEIGELRFRKPDGEWVTAVVSKGFAEIVNNRASVLVNTAERPEDIDVKRAEEAKERAEEQLRQKQSIQEYYLSQASMARAMTRLKASRNRRGDI</sequence>
<proteinExistence type="inferred from homology"/>
<evidence type="ECO:0000313" key="28">
    <source>
        <dbReference type="Proteomes" id="UP000261285"/>
    </source>
</evidence>
<evidence type="ECO:0000259" key="11">
    <source>
        <dbReference type="Pfam" id="PF02823"/>
    </source>
</evidence>
<dbReference type="Proteomes" id="UP000472916">
    <property type="component" value="Unassembled WGS sequence"/>
</dbReference>
<dbReference type="EMBL" id="WWSB01000004">
    <property type="protein sequence ID" value="MZK17535.1"/>
    <property type="molecule type" value="Genomic_DNA"/>
</dbReference>
<evidence type="ECO:0000313" key="32">
    <source>
        <dbReference type="Proteomes" id="UP000446719"/>
    </source>
</evidence>
<feature type="domain" description="ATP synthase epsilon subunit C-terminal" evidence="10">
    <location>
        <begin position="87"/>
        <end position="131"/>
    </location>
</feature>
<dbReference type="Pfam" id="PF00401">
    <property type="entry name" value="ATP-synt_DE"/>
    <property type="match status" value="1"/>
</dbReference>
<accession>A0A174TJC0</accession>
<dbReference type="Proteomes" id="UP000261285">
    <property type="component" value="Unassembled WGS sequence"/>
</dbReference>
<dbReference type="EMBL" id="CYYM01000004">
    <property type="protein sequence ID" value="CUN86993.1"/>
    <property type="molecule type" value="Genomic_DNA"/>
</dbReference>
<dbReference type="Proteomes" id="UP000446719">
    <property type="component" value="Unassembled WGS sequence"/>
</dbReference>
<evidence type="ECO:0000313" key="16">
    <source>
        <dbReference type="EMBL" id="MZK10508.1"/>
    </source>
</evidence>
<protein>
    <recommendedName>
        <fullName evidence="8">ATP synthase epsilon chain</fullName>
    </recommendedName>
    <alternativeName>
        <fullName evidence="8">ATP synthase F1 sector epsilon subunit</fullName>
    </alternativeName>
    <alternativeName>
        <fullName evidence="8">F-ATPase epsilon subunit</fullName>
    </alternativeName>
</protein>
<dbReference type="AlphaFoldDB" id="A0A174TJC0"/>
<evidence type="ECO:0000313" key="30">
    <source>
        <dbReference type="Proteomes" id="UP000284112"/>
    </source>
</evidence>
<dbReference type="EMBL" id="JAAIOD010000004">
    <property type="protein sequence ID" value="NSE57475.1"/>
    <property type="molecule type" value="Genomic_DNA"/>
</dbReference>
<evidence type="ECO:0000256" key="2">
    <source>
        <dbReference type="ARBA" id="ARBA00005712"/>
    </source>
</evidence>
<dbReference type="InterPro" id="IPR036794">
    <property type="entry name" value="ATP_F1_dsu/esu_C_sf"/>
</dbReference>
<reference evidence="24 25" key="1">
    <citation type="submission" date="2015-09" db="EMBL/GenBank/DDBJ databases">
        <authorList>
            <consortium name="Pathogen Informatics"/>
        </authorList>
    </citation>
    <scope>NUCLEOTIDE SEQUENCE [LARGE SCALE GENOMIC DNA]</scope>
    <source>
        <strain evidence="14 24">2789STDY5608851</strain>
        <strain evidence="13 25">2789STDY5608866</strain>
        <strain evidence="15 26">2789STDY5834914</strain>
        <strain evidence="12 27">2789STDY5834961</strain>
    </source>
</reference>
<evidence type="ECO:0000313" key="25">
    <source>
        <dbReference type="Proteomes" id="UP000095439"/>
    </source>
</evidence>
<dbReference type="GO" id="GO:0045259">
    <property type="term" value="C:proton-transporting ATP synthase complex"/>
    <property type="evidence" value="ECO:0007669"/>
    <property type="project" value="UniProtKB-KW"/>
</dbReference>
<dbReference type="EMBL" id="QRIC01000026">
    <property type="protein sequence ID" value="RHG24041.1"/>
    <property type="molecule type" value="Genomic_DNA"/>
</dbReference>
<dbReference type="Proteomes" id="UP000398619">
    <property type="component" value="Unassembled WGS sequence"/>
</dbReference>
<evidence type="ECO:0000256" key="4">
    <source>
        <dbReference type="ARBA" id="ARBA00023065"/>
    </source>
</evidence>
<dbReference type="GO" id="GO:0016787">
    <property type="term" value="F:hydrolase activity"/>
    <property type="evidence" value="ECO:0007669"/>
    <property type="project" value="UniProtKB-KW"/>
</dbReference>
<dbReference type="SUPFAM" id="SSF46604">
    <property type="entry name" value="Epsilon subunit of F1F0-ATP synthase C-terminal domain"/>
    <property type="match status" value="1"/>
</dbReference>
<evidence type="ECO:0000313" key="15">
    <source>
        <dbReference type="EMBL" id="CUQ06989.1"/>
    </source>
</evidence>
<evidence type="ECO:0000256" key="8">
    <source>
        <dbReference type="HAMAP-Rule" id="MF_00530"/>
    </source>
</evidence>
<evidence type="ECO:0000313" key="17">
    <source>
        <dbReference type="EMBL" id="MZK17535.1"/>
    </source>
</evidence>
<comment type="function">
    <text evidence="8">Produces ATP from ADP in the presence of a proton gradient across the membrane.</text>
</comment>
<dbReference type="NCBIfam" id="TIGR01216">
    <property type="entry name" value="ATP_synt_epsi"/>
    <property type="match status" value="1"/>
</dbReference>
<evidence type="ECO:0000313" key="14">
    <source>
        <dbReference type="EMBL" id="CUN86993.1"/>
    </source>
</evidence>
<evidence type="ECO:0000313" key="20">
    <source>
        <dbReference type="EMBL" id="RGO33878.1"/>
    </source>
</evidence>
<dbReference type="RefSeq" id="WP_006428762.1">
    <property type="nucleotide sequence ID" value="NZ_AP031429.1"/>
</dbReference>
<dbReference type="InterPro" id="IPR036771">
    <property type="entry name" value="ATPsynth_dsu/esu_N"/>
</dbReference>
<evidence type="ECO:0000313" key="23">
    <source>
        <dbReference type="EMBL" id="VUX05129.1"/>
    </source>
</evidence>
<reference evidence="19" key="5">
    <citation type="journal article" date="2020" name="Cell Host Microbe">
        <title>Functional and Genomic Variation between Human-Derived Isolates of Lachnospiraceae Reveals Inter- and Intra-Species Diversity.</title>
        <authorList>
            <person name="Sorbara M.T."/>
            <person name="Littmann E.R."/>
            <person name="Fontana E."/>
            <person name="Moody T.U."/>
            <person name="Kohout C.E."/>
            <person name="Gjonbalaj M."/>
            <person name="Eaton V."/>
            <person name="Seok R."/>
            <person name="Leiner I.M."/>
            <person name="Pamer E.G."/>
        </authorList>
    </citation>
    <scope>NUCLEOTIDE SEQUENCE</scope>
    <source>
        <strain evidence="19">MSK.10.16</strain>
    </source>
</reference>
<name>A0A174TJC0_9FIRM</name>
<reference evidence="32 33" key="3">
    <citation type="journal article" date="2019" name="Nat. Med.">
        <title>A library of human gut bacterial isolates paired with longitudinal multiomics data enables mechanistic microbiome research.</title>
        <authorList>
            <person name="Poyet M."/>
            <person name="Groussin M."/>
            <person name="Gibbons S.M."/>
            <person name="Avila-Pacheco J."/>
            <person name="Jiang X."/>
            <person name="Kearney S.M."/>
            <person name="Perrotta A.R."/>
            <person name="Berdy B."/>
            <person name="Zhao S."/>
            <person name="Lieberman T.D."/>
            <person name="Swanson P.K."/>
            <person name="Smith M."/>
            <person name="Roesemann S."/>
            <person name="Alexander J.E."/>
            <person name="Rich S.A."/>
            <person name="Livny J."/>
            <person name="Vlamakis H."/>
            <person name="Clish C."/>
            <person name="Bullock K."/>
            <person name="Deik A."/>
            <person name="Scott J."/>
            <person name="Pierce K.A."/>
            <person name="Xavier R.J."/>
            <person name="Alm E.J."/>
        </authorList>
    </citation>
    <scope>NUCLEOTIDE SEQUENCE [LARGE SCALE GENOMIC DNA]</scope>
    <source>
        <strain evidence="16 33">BIOML-A1</strain>
        <strain evidence="18 34">BIOML-A6</strain>
        <strain evidence="17 32">BIOML-A7</strain>
    </source>
</reference>
<evidence type="ECO:0000256" key="3">
    <source>
        <dbReference type="ARBA" id="ARBA00022448"/>
    </source>
</evidence>
<dbReference type="InterPro" id="IPR020546">
    <property type="entry name" value="ATP_synth_F1_dsu/esu_N"/>
</dbReference>
<evidence type="ECO:0000313" key="19">
    <source>
        <dbReference type="EMBL" id="NSE57475.1"/>
    </source>
</evidence>
<keyword evidence="20" id="KW-0378">Hydrolase</keyword>
<keyword evidence="29" id="KW-1185">Reference proteome</keyword>
<evidence type="ECO:0000313" key="26">
    <source>
        <dbReference type="Proteomes" id="UP000095485"/>
    </source>
</evidence>
<dbReference type="EMBL" id="CYXO01000005">
    <property type="protein sequence ID" value="CUM92946.1"/>
    <property type="molecule type" value="Genomic_DNA"/>
</dbReference>
<evidence type="ECO:0000313" key="13">
    <source>
        <dbReference type="EMBL" id="CUN76441.1"/>
    </source>
</evidence>
<dbReference type="Proteomes" id="UP000724058">
    <property type="component" value="Unassembled WGS sequence"/>
</dbReference>
<evidence type="ECO:0000313" key="33">
    <source>
        <dbReference type="Proteomes" id="UP000449249"/>
    </source>
</evidence>